<proteinExistence type="inferred from homology"/>
<dbReference type="PROSITE" id="PS50144">
    <property type="entry name" value="MATH"/>
    <property type="match status" value="1"/>
</dbReference>
<dbReference type="AlphaFoldDB" id="A0A8K0HRT3"/>
<dbReference type="Gene3D" id="1.25.40.420">
    <property type="match status" value="1"/>
</dbReference>
<feature type="domain" description="MATH" evidence="6">
    <location>
        <begin position="34"/>
        <end position="168"/>
    </location>
</feature>
<evidence type="ECO:0000259" key="5">
    <source>
        <dbReference type="PROSITE" id="PS50097"/>
    </source>
</evidence>
<dbReference type="InterPro" id="IPR045005">
    <property type="entry name" value="BPM1-6"/>
</dbReference>
<dbReference type="FunFam" id="3.30.710.10:FF:000136">
    <property type="entry name" value="BTB-POZ and math domain 1"/>
    <property type="match status" value="1"/>
</dbReference>
<comment type="pathway">
    <text evidence="2">Protein modification; protein ubiquitination.</text>
</comment>
<dbReference type="Pfam" id="PF00651">
    <property type="entry name" value="BTB"/>
    <property type="match status" value="1"/>
</dbReference>
<dbReference type="Pfam" id="PF22486">
    <property type="entry name" value="MATH_2"/>
    <property type="match status" value="1"/>
</dbReference>
<evidence type="ECO:0000259" key="6">
    <source>
        <dbReference type="PROSITE" id="PS50144"/>
    </source>
</evidence>
<feature type="domain" description="BTB" evidence="5">
    <location>
        <begin position="204"/>
        <end position="263"/>
    </location>
</feature>
<feature type="region of interest" description="Disordered" evidence="4">
    <location>
        <begin position="1"/>
        <end position="31"/>
    </location>
</feature>
<dbReference type="SMART" id="SM00061">
    <property type="entry name" value="MATH"/>
    <property type="match status" value="1"/>
</dbReference>
<dbReference type="EMBL" id="VOIH02000001">
    <property type="protein sequence ID" value="KAF3457224.1"/>
    <property type="molecule type" value="Genomic_DNA"/>
</dbReference>
<evidence type="ECO:0000256" key="3">
    <source>
        <dbReference type="ARBA" id="ARBA00010846"/>
    </source>
</evidence>
<dbReference type="GO" id="GO:0016567">
    <property type="term" value="P:protein ubiquitination"/>
    <property type="evidence" value="ECO:0007669"/>
    <property type="project" value="InterPro"/>
</dbReference>
<dbReference type="PROSITE" id="PS50097">
    <property type="entry name" value="BTB"/>
    <property type="match status" value="1"/>
</dbReference>
<evidence type="ECO:0008006" key="9">
    <source>
        <dbReference type="Google" id="ProtNLM"/>
    </source>
</evidence>
<dbReference type="CDD" id="cd18280">
    <property type="entry name" value="BTB_POZ_BPM_plant"/>
    <property type="match status" value="1"/>
</dbReference>
<organism evidence="7 8">
    <name type="scientific">Rhamnella rubrinervis</name>
    <dbReference type="NCBI Taxonomy" id="2594499"/>
    <lineage>
        <taxon>Eukaryota</taxon>
        <taxon>Viridiplantae</taxon>
        <taxon>Streptophyta</taxon>
        <taxon>Embryophyta</taxon>
        <taxon>Tracheophyta</taxon>
        <taxon>Spermatophyta</taxon>
        <taxon>Magnoliopsida</taxon>
        <taxon>eudicotyledons</taxon>
        <taxon>Gunneridae</taxon>
        <taxon>Pentapetalae</taxon>
        <taxon>rosids</taxon>
        <taxon>fabids</taxon>
        <taxon>Rosales</taxon>
        <taxon>Rhamnaceae</taxon>
        <taxon>rhamnoid group</taxon>
        <taxon>Rhamneae</taxon>
        <taxon>Rhamnella</taxon>
    </lineage>
</organism>
<dbReference type="InterPro" id="IPR056423">
    <property type="entry name" value="BACK_BPM_SPOP"/>
</dbReference>
<evidence type="ECO:0000256" key="4">
    <source>
        <dbReference type="SAM" id="MobiDB-lite"/>
    </source>
</evidence>
<dbReference type="SUPFAM" id="SSF49599">
    <property type="entry name" value="TRAF domain-like"/>
    <property type="match status" value="1"/>
</dbReference>
<dbReference type="OrthoDB" id="6359816at2759"/>
<dbReference type="InterPro" id="IPR002083">
    <property type="entry name" value="MATH/TRAF_dom"/>
</dbReference>
<comment type="function">
    <text evidence="1">May act as a substrate-specific adapter of an E3 ubiquitin-protein ligase complex (CUL3-RBX1-BTB) which mediates the ubiquitination and subsequent proteasomal degradation of target proteins.</text>
</comment>
<dbReference type="Proteomes" id="UP000796880">
    <property type="component" value="Unassembled WGS sequence"/>
</dbReference>
<dbReference type="Pfam" id="PF24570">
    <property type="entry name" value="BACK_BPM_SPOP"/>
    <property type="match status" value="1"/>
</dbReference>
<evidence type="ECO:0000256" key="2">
    <source>
        <dbReference type="ARBA" id="ARBA00004906"/>
    </source>
</evidence>
<comment type="caution">
    <text evidence="7">The sequence shown here is derived from an EMBL/GenBank/DDBJ whole genome shotgun (WGS) entry which is preliminary data.</text>
</comment>
<dbReference type="SMART" id="SM00225">
    <property type="entry name" value="BTB"/>
    <property type="match status" value="1"/>
</dbReference>
<dbReference type="InterPro" id="IPR034090">
    <property type="entry name" value="BPM_C"/>
</dbReference>
<gene>
    <name evidence="7" type="ORF">FNV43_RR01881</name>
</gene>
<dbReference type="CDD" id="cd00121">
    <property type="entry name" value="MATH"/>
    <property type="match status" value="1"/>
</dbReference>
<evidence type="ECO:0000313" key="7">
    <source>
        <dbReference type="EMBL" id="KAF3457224.1"/>
    </source>
</evidence>
<sequence>MGTIKGAREASRTTSALLPPPPVTSSSSVTETVNGTHEFKISGYSLAKGMGIGKYIASDTFMVGGFSWAIYFYPDGKSVEDNAGYVSLFIALASEGTDVRALFELTLLDQSGKERHKVHSHFERTLESGPYTLKYRGSMWGYKRFFKRTLLETSDYLKDDCLSIKCCVGVVQSHTEGPKIYSVAVPPSDIGQQFGKLLESGKGSDVNFEVDGEVFSAHKLVLAARSPVFMAQLFGPLKDKNTQCIKVEDIEAPVFKALLHFMYWDALPDMQELVGLNTKWASTLMAQHLLAAADRYALERLRLLCESKLCEDVTINTVATTLALAEQHHCVQLKDVCLKFIALPENLKAVMETDGFDYLKESCPLVLTELLHYVARIGEHSLVVREFGKVTLLDGSDLNRRRVKPRLY</sequence>
<feature type="compositionally biased region" description="Basic and acidic residues" evidence="4">
    <location>
        <begin position="1"/>
        <end position="11"/>
    </location>
</feature>
<dbReference type="InterPro" id="IPR011333">
    <property type="entry name" value="SKP1/BTB/POZ_sf"/>
</dbReference>
<dbReference type="CDD" id="cd14736">
    <property type="entry name" value="BACK_AtBPM-like"/>
    <property type="match status" value="1"/>
</dbReference>
<dbReference type="PANTHER" id="PTHR26379">
    <property type="entry name" value="BTB/POZ AND MATH DOMAIN-CONTAINING PROTEIN 1"/>
    <property type="match status" value="1"/>
</dbReference>
<dbReference type="PANTHER" id="PTHR26379:SF434">
    <property type="entry name" value="BTB_POZ AND MATH DOMAIN-CONTAINING PROTEIN 2"/>
    <property type="match status" value="1"/>
</dbReference>
<name>A0A8K0HRT3_9ROSA</name>
<dbReference type="Gene3D" id="2.60.210.10">
    <property type="entry name" value="Apoptosis, Tumor Necrosis Factor Receptor Associated Protein 2, Chain A"/>
    <property type="match status" value="1"/>
</dbReference>
<protein>
    <recommendedName>
        <fullName evidence="9">BTB/POZ and MATH domain-containing protein 2</fullName>
    </recommendedName>
</protein>
<dbReference type="SUPFAM" id="SSF54695">
    <property type="entry name" value="POZ domain"/>
    <property type="match status" value="1"/>
</dbReference>
<accession>A0A8K0HRT3</accession>
<keyword evidence="8" id="KW-1185">Reference proteome</keyword>
<comment type="similarity">
    <text evidence="3">Belongs to the Tdpoz family.</text>
</comment>
<evidence type="ECO:0000256" key="1">
    <source>
        <dbReference type="ARBA" id="ARBA00002668"/>
    </source>
</evidence>
<dbReference type="InterPro" id="IPR000210">
    <property type="entry name" value="BTB/POZ_dom"/>
</dbReference>
<evidence type="ECO:0000313" key="8">
    <source>
        <dbReference type="Proteomes" id="UP000796880"/>
    </source>
</evidence>
<dbReference type="GO" id="GO:0071472">
    <property type="term" value="P:cellular response to salt stress"/>
    <property type="evidence" value="ECO:0007669"/>
    <property type="project" value="UniProtKB-ARBA"/>
</dbReference>
<dbReference type="Gene3D" id="3.30.710.10">
    <property type="entry name" value="Potassium Channel Kv1.1, Chain A"/>
    <property type="match status" value="1"/>
</dbReference>
<dbReference type="InterPro" id="IPR008974">
    <property type="entry name" value="TRAF-like"/>
</dbReference>
<reference evidence="7" key="1">
    <citation type="submission" date="2020-03" db="EMBL/GenBank/DDBJ databases">
        <title>A high-quality chromosome-level genome assembly of a woody plant with both climbing and erect habits, Rhamnella rubrinervis.</title>
        <authorList>
            <person name="Lu Z."/>
            <person name="Yang Y."/>
            <person name="Zhu X."/>
            <person name="Sun Y."/>
        </authorList>
    </citation>
    <scope>NUCLEOTIDE SEQUENCE</scope>
    <source>
        <strain evidence="7">BYM</strain>
        <tissue evidence="7">Leaf</tissue>
    </source>
</reference>